<feature type="signal peptide" evidence="18">
    <location>
        <begin position="1"/>
        <end position="19"/>
    </location>
</feature>
<dbReference type="Gene3D" id="3.40.50.920">
    <property type="match status" value="1"/>
</dbReference>
<evidence type="ECO:0000256" key="4">
    <source>
        <dbReference type="ARBA" id="ARBA00007131"/>
    </source>
</evidence>
<comment type="cofactor">
    <cofactor evidence="2">
        <name>Mn(2+)</name>
        <dbReference type="ChEBI" id="CHEBI:29035"/>
    </cofactor>
</comment>
<evidence type="ECO:0000256" key="6">
    <source>
        <dbReference type="ARBA" id="ARBA00013152"/>
    </source>
</evidence>
<dbReference type="Pfam" id="PF02779">
    <property type="entry name" value="Transket_pyr"/>
    <property type="match status" value="1"/>
</dbReference>
<evidence type="ECO:0000256" key="1">
    <source>
        <dbReference type="ARBA" id="ARBA00001913"/>
    </source>
</evidence>
<dbReference type="SUPFAM" id="SSF52922">
    <property type="entry name" value="TK C-terminal domain-like"/>
    <property type="match status" value="1"/>
</dbReference>
<feature type="chain" id="PRO_5030867390" description="transketolase" evidence="18">
    <location>
        <begin position="20"/>
        <end position="723"/>
    </location>
</feature>
<gene>
    <name evidence="20" type="ORF">HAKA00212_LOCUS18673</name>
</gene>
<comment type="catalytic activity">
    <reaction evidence="12">
        <text>D-sedoheptulose 7-phosphate + D-glyceraldehyde 3-phosphate = aldehydo-D-ribose 5-phosphate + D-xylulose 5-phosphate</text>
        <dbReference type="Rhea" id="RHEA:10508"/>
        <dbReference type="ChEBI" id="CHEBI:57483"/>
        <dbReference type="ChEBI" id="CHEBI:57737"/>
        <dbReference type="ChEBI" id="CHEBI:58273"/>
        <dbReference type="ChEBI" id="CHEBI:59776"/>
        <dbReference type="EC" id="2.2.1.1"/>
    </reaction>
</comment>
<dbReference type="PROSITE" id="PS00801">
    <property type="entry name" value="TRANSKETOLASE_1"/>
    <property type="match status" value="1"/>
</dbReference>
<dbReference type="AlphaFoldDB" id="A0A7S3Y3D1"/>
<comment type="cofactor">
    <cofactor evidence="15">
        <name>thiamine diphosphate</name>
        <dbReference type="ChEBI" id="CHEBI:58937"/>
    </cofactor>
    <text evidence="15">Binds 1 thiamine pyrophosphate per subunit. During the reaction, the substrate forms a covalent intermediate with the cofactor.</text>
</comment>
<comment type="subunit">
    <text evidence="5">Homodimer.</text>
</comment>
<dbReference type="GO" id="GO:0006098">
    <property type="term" value="P:pentose-phosphate shunt"/>
    <property type="evidence" value="ECO:0007669"/>
    <property type="project" value="TreeGrafter"/>
</dbReference>
<accession>A0A7S3Y3D1</accession>
<comment type="cofactor">
    <cofactor evidence="16">
        <name>Mg(2+)</name>
        <dbReference type="ChEBI" id="CHEBI:18420"/>
    </cofactor>
    <text evidence="16">Binds 1 Mg(2+) ion per subunit. Can also utilize other divalent metal cations, such as Ca(2+), Mn(2+) and Co(2+).</text>
</comment>
<dbReference type="GO" id="GO:0046872">
    <property type="term" value="F:metal ion binding"/>
    <property type="evidence" value="ECO:0007669"/>
    <property type="project" value="UniProtKB-KW"/>
</dbReference>
<dbReference type="InterPro" id="IPR005474">
    <property type="entry name" value="Transketolase_N"/>
</dbReference>
<feature type="binding site" evidence="15">
    <location>
        <position position="214"/>
    </location>
    <ligand>
        <name>thiamine diphosphate</name>
        <dbReference type="ChEBI" id="CHEBI:58937"/>
    </ligand>
</feature>
<feature type="binding site" evidence="16">
    <location>
        <position position="245"/>
    </location>
    <ligand>
        <name>Mg(2+)</name>
        <dbReference type="ChEBI" id="CHEBI:18420"/>
    </ligand>
</feature>
<reference evidence="20" key="1">
    <citation type="submission" date="2021-01" db="EMBL/GenBank/DDBJ databases">
        <authorList>
            <person name="Corre E."/>
            <person name="Pelletier E."/>
            <person name="Niang G."/>
            <person name="Scheremetjew M."/>
            <person name="Finn R."/>
            <person name="Kale V."/>
            <person name="Holt S."/>
            <person name="Cochrane G."/>
            <person name="Meng A."/>
            <person name="Brown T."/>
            <person name="Cohen L."/>
        </authorList>
    </citation>
    <scope>NUCLEOTIDE SEQUENCE</scope>
    <source>
        <strain evidence="20">CCMP3107</strain>
    </source>
</reference>
<feature type="binding site" evidence="14">
    <location>
        <position position="523"/>
    </location>
    <ligand>
        <name>substrate</name>
    </ligand>
</feature>
<evidence type="ECO:0000313" key="20">
    <source>
        <dbReference type="EMBL" id="CAE0639857.1"/>
    </source>
</evidence>
<evidence type="ECO:0000256" key="15">
    <source>
        <dbReference type="PIRSR" id="PIRSR605478-3"/>
    </source>
</evidence>
<evidence type="ECO:0000256" key="13">
    <source>
        <dbReference type="PIRSR" id="PIRSR605478-1"/>
    </source>
</evidence>
<dbReference type="Pfam" id="PF00456">
    <property type="entry name" value="Transketolase_N"/>
    <property type="match status" value="1"/>
</dbReference>
<evidence type="ECO:0000256" key="14">
    <source>
        <dbReference type="PIRSR" id="PIRSR605478-2"/>
    </source>
</evidence>
<dbReference type="InterPro" id="IPR055152">
    <property type="entry name" value="Transketolase-like_C_2"/>
</dbReference>
<feature type="site" description="Important for catalytic activity" evidence="17">
    <location>
        <position position="319"/>
    </location>
</feature>
<feature type="binding site" evidence="14">
    <location>
        <position position="440"/>
    </location>
    <ligand>
        <name>substrate</name>
    </ligand>
</feature>
<dbReference type="PANTHER" id="PTHR43522">
    <property type="entry name" value="TRANSKETOLASE"/>
    <property type="match status" value="1"/>
</dbReference>
<keyword evidence="8 16" id="KW-0479">Metal-binding</keyword>
<keyword evidence="9" id="KW-0106">Calcium</keyword>
<feature type="binding site" evidence="16">
    <location>
        <position position="243"/>
    </location>
    <ligand>
        <name>Mg(2+)</name>
        <dbReference type="ChEBI" id="CHEBI:18420"/>
    </ligand>
</feature>
<dbReference type="InterPro" id="IPR033247">
    <property type="entry name" value="Transketolase_fam"/>
</dbReference>
<dbReference type="EMBL" id="HBIU01041029">
    <property type="protein sequence ID" value="CAE0639857.1"/>
    <property type="molecule type" value="Transcribed_RNA"/>
</dbReference>
<evidence type="ECO:0000256" key="5">
    <source>
        <dbReference type="ARBA" id="ARBA00011738"/>
    </source>
</evidence>
<comment type="similarity">
    <text evidence="4">Belongs to the transketolase family.</text>
</comment>
<evidence type="ECO:0000256" key="2">
    <source>
        <dbReference type="ARBA" id="ARBA00001936"/>
    </source>
</evidence>
<protein>
    <recommendedName>
        <fullName evidence="6">transketolase</fullName>
        <ecNumber evidence="6">2.2.1.1</ecNumber>
    </recommendedName>
</protein>
<dbReference type="PANTHER" id="PTHR43522:SF10">
    <property type="entry name" value="TRANSKETOLASE"/>
    <property type="match status" value="1"/>
</dbReference>
<evidence type="ECO:0000256" key="11">
    <source>
        <dbReference type="ARBA" id="ARBA00023052"/>
    </source>
</evidence>
<feature type="binding site" evidence="14">
    <location>
        <position position="319"/>
    </location>
    <ligand>
        <name>substrate</name>
    </ligand>
</feature>
<dbReference type="GO" id="GO:0004802">
    <property type="term" value="F:transketolase activity"/>
    <property type="evidence" value="ECO:0007669"/>
    <property type="project" value="UniProtKB-EC"/>
</dbReference>
<sequence length="723" mass="77314">MQPGLTSFAVLALLGSASGFQTGGAFAGKTLQVSTPVLKDAIKTLNMVAESPSATEALAQAAKEARGIAMDSITKAHSGHLGLPLGCAEIGAVLYGDVLQSFPDDPTWVNRDRFILSAGHGSMFVYTWLHLAGYALPMEEVKNFRVHHSMTPGHPEFPNSEHNTPGIESTTGPLGQGVANAVGMGAAQKMAAAKFNTDDHTIFDNHIVALCGDGCMQEGVVAEAAAIAAHERLDNVIVVYDSNDVTLDSMAIKSQSEDTAMRFQSYGWDVVTINGHDMAAVKEALETAKTNDNGKPKLIIAKTVIAKGIEEVEGTNAGHGEAGVGYTKDAKVKIGLPEGTEWYVSEETRAYFEAHKATQKEKYDAWQTMYGEWKAANPALAKALEDAKADNTPSVEELFAGIPVHEGGDIATRIAGSNVITPIADMVPHYVSGSADLHGSTKNLIKNGGDWGNSWNCESKTYTGRNFYFGIREHAMGSMLNGMEYFGLNRCSGATFLVFADYLRATIRVAALAELPVGYILTHDSVGVGEDGPTHQPVETVSGLRVIPNLDVIRPADPEETAGAYVANIDRKDGPTALILTRQNVRTLSEIPVETRRYGVLKGGYVAKKEEGDLEMILIASGSELQWAMDAAAEIGSGVRVVSMPCMERFDRQDDAYKAEVLPAGCTKRVAIEAGVTPLWYKYVGLNGKVIGTDKFGFSAPGDTVMKEFGITKDNLVSVAKTL</sequence>
<feature type="binding site" evidence="15">
    <location>
        <begin position="172"/>
        <end position="174"/>
    </location>
    <ligand>
        <name>thiamine diphosphate</name>
        <dbReference type="ChEBI" id="CHEBI:58937"/>
    </ligand>
</feature>
<dbReference type="SUPFAM" id="SSF52518">
    <property type="entry name" value="Thiamin diphosphate-binding fold (THDP-binding)"/>
    <property type="match status" value="2"/>
</dbReference>
<feature type="site" description="Important for catalytic activity" evidence="17">
    <location>
        <position position="80"/>
    </location>
</feature>
<name>A0A7S3Y3D1_HETAK</name>
<evidence type="ECO:0000256" key="16">
    <source>
        <dbReference type="PIRSR" id="PIRSR605478-4"/>
    </source>
</evidence>
<dbReference type="InterPro" id="IPR029061">
    <property type="entry name" value="THDP-binding"/>
</dbReference>
<dbReference type="GO" id="GO:0005829">
    <property type="term" value="C:cytosol"/>
    <property type="evidence" value="ECO:0007669"/>
    <property type="project" value="TreeGrafter"/>
</dbReference>
<evidence type="ECO:0000259" key="19">
    <source>
        <dbReference type="SMART" id="SM00861"/>
    </source>
</evidence>
<dbReference type="NCBIfam" id="TIGR00232">
    <property type="entry name" value="tktlase_bact"/>
    <property type="match status" value="1"/>
</dbReference>
<comment type="cofactor">
    <cofactor evidence="3">
        <name>Co(2+)</name>
        <dbReference type="ChEBI" id="CHEBI:48828"/>
    </cofactor>
</comment>
<evidence type="ECO:0000256" key="3">
    <source>
        <dbReference type="ARBA" id="ARBA00001941"/>
    </source>
</evidence>
<dbReference type="InterPro" id="IPR049557">
    <property type="entry name" value="Transketolase_CS"/>
</dbReference>
<evidence type="ECO:0000256" key="10">
    <source>
        <dbReference type="ARBA" id="ARBA00022842"/>
    </source>
</evidence>
<feature type="binding site" evidence="15">
    <location>
        <position position="319"/>
    </location>
    <ligand>
        <name>thiamine diphosphate</name>
        <dbReference type="ChEBI" id="CHEBI:58937"/>
    </ligand>
</feature>
<evidence type="ECO:0000256" key="17">
    <source>
        <dbReference type="PIRSR" id="PIRSR605478-5"/>
    </source>
</evidence>
<dbReference type="FunFam" id="3.40.50.920:FF:000003">
    <property type="entry name" value="Transketolase"/>
    <property type="match status" value="1"/>
</dbReference>
<feature type="binding site" evidence="16">
    <location>
        <position position="213"/>
    </location>
    <ligand>
        <name>Mg(2+)</name>
        <dbReference type="ChEBI" id="CHEBI:18420"/>
    </ligand>
</feature>
<evidence type="ECO:0000256" key="12">
    <source>
        <dbReference type="ARBA" id="ARBA00049473"/>
    </source>
</evidence>
<dbReference type="InterPro" id="IPR005478">
    <property type="entry name" value="Transketolase_bac-like"/>
</dbReference>
<feature type="binding site" evidence="15">
    <location>
        <position position="120"/>
    </location>
    <ligand>
        <name>thiamine diphosphate</name>
        <dbReference type="ChEBI" id="CHEBI:58937"/>
    </ligand>
</feature>
<evidence type="ECO:0000256" key="9">
    <source>
        <dbReference type="ARBA" id="ARBA00022837"/>
    </source>
</evidence>
<comment type="cofactor">
    <cofactor evidence="1">
        <name>Ca(2+)</name>
        <dbReference type="ChEBI" id="CHEBI:29108"/>
    </cofactor>
</comment>
<feature type="binding site" evidence="14">
    <location>
        <position position="80"/>
    </location>
    <ligand>
        <name>substrate</name>
    </ligand>
</feature>
<feature type="active site" description="Proton donor" evidence="13">
    <location>
        <position position="473"/>
    </location>
</feature>
<feature type="binding site" evidence="14">
    <location>
        <position position="535"/>
    </location>
    <ligand>
        <name>substrate</name>
    </ligand>
</feature>
<dbReference type="EC" id="2.2.1.1" evidence="6"/>
<dbReference type="Pfam" id="PF22613">
    <property type="entry name" value="Transketolase_C_1"/>
    <property type="match status" value="1"/>
</dbReference>
<dbReference type="Gene3D" id="3.40.50.970">
    <property type="match status" value="2"/>
</dbReference>
<dbReference type="InterPro" id="IPR020826">
    <property type="entry name" value="Transketolase_BS"/>
</dbReference>
<feature type="binding site" evidence="15">
    <location>
        <position position="243"/>
    </location>
    <ligand>
        <name>thiamine diphosphate</name>
        <dbReference type="ChEBI" id="CHEBI:58937"/>
    </ligand>
</feature>
<dbReference type="CDD" id="cd07033">
    <property type="entry name" value="TPP_PYR_DXS_TK_like"/>
    <property type="match status" value="1"/>
</dbReference>
<feature type="binding site" evidence="14">
    <location>
        <position position="582"/>
    </location>
    <ligand>
        <name>substrate</name>
    </ligand>
</feature>
<dbReference type="InterPro" id="IPR009014">
    <property type="entry name" value="Transketo_C/PFOR_II"/>
</dbReference>
<feature type="domain" description="Transketolase-like pyrimidine-binding" evidence="19">
    <location>
        <begin position="410"/>
        <end position="587"/>
    </location>
</feature>
<keyword evidence="11 15" id="KW-0786">Thiamine pyrophosphate</keyword>
<dbReference type="InterPro" id="IPR005475">
    <property type="entry name" value="Transketolase-like_Pyr-bd"/>
</dbReference>
<keyword evidence="7" id="KW-0808">Transferase</keyword>
<evidence type="ECO:0000256" key="18">
    <source>
        <dbReference type="SAM" id="SignalP"/>
    </source>
</evidence>
<evidence type="ECO:0000256" key="7">
    <source>
        <dbReference type="ARBA" id="ARBA00022679"/>
    </source>
</evidence>
<feature type="binding site" evidence="14">
    <location>
        <position position="413"/>
    </location>
    <ligand>
        <name>substrate</name>
    </ligand>
</feature>
<feature type="binding site" evidence="15">
    <location>
        <position position="499"/>
    </location>
    <ligand>
        <name>thiamine diphosphate</name>
        <dbReference type="ChEBI" id="CHEBI:58937"/>
    </ligand>
</feature>
<keyword evidence="10 16" id="KW-0460">Magnesium</keyword>
<dbReference type="CDD" id="cd02012">
    <property type="entry name" value="TPP_TK"/>
    <property type="match status" value="1"/>
</dbReference>
<feature type="binding site" evidence="14">
    <location>
        <position position="531"/>
    </location>
    <ligand>
        <name>substrate</name>
    </ligand>
</feature>
<evidence type="ECO:0000256" key="8">
    <source>
        <dbReference type="ARBA" id="ARBA00022723"/>
    </source>
</evidence>
<organism evidence="20">
    <name type="scientific">Heterosigma akashiwo</name>
    <name type="common">Chromophytic alga</name>
    <name type="synonym">Heterosigma carterae</name>
    <dbReference type="NCBI Taxonomy" id="2829"/>
    <lineage>
        <taxon>Eukaryota</taxon>
        <taxon>Sar</taxon>
        <taxon>Stramenopiles</taxon>
        <taxon>Ochrophyta</taxon>
        <taxon>Raphidophyceae</taxon>
        <taxon>Chattonellales</taxon>
        <taxon>Chattonellaceae</taxon>
        <taxon>Heterosigma</taxon>
    </lineage>
</organism>
<dbReference type="FunFam" id="3.40.50.970:FF:000045">
    <property type="entry name" value="Transketolase"/>
    <property type="match status" value="1"/>
</dbReference>
<proteinExistence type="inferred from homology"/>
<keyword evidence="18" id="KW-0732">Signal</keyword>
<dbReference type="SMART" id="SM00861">
    <property type="entry name" value="Transket_pyr"/>
    <property type="match status" value="1"/>
</dbReference>
<dbReference type="PROSITE" id="PS00802">
    <property type="entry name" value="TRANSKETOLASE_2"/>
    <property type="match status" value="1"/>
</dbReference>